<evidence type="ECO:0000256" key="1">
    <source>
        <dbReference type="ARBA" id="ARBA00022741"/>
    </source>
</evidence>
<dbReference type="InterPro" id="IPR000873">
    <property type="entry name" value="AMP-dep_synth/lig_dom"/>
</dbReference>
<name>A0A086J0K2_NEMA1</name>
<dbReference type="InterPro" id="IPR042099">
    <property type="entry name" value="ANL_N_sf"/>
</dbReference>
<gene>
    <name evidence="4" type="ORF">NESG_01649</name>
</gene>
<dbReference type="GO" id="GO:0005783">
    <property type="term" value="C:endoplasmic reticulum"/>
    <property type="evidence" value="ECO:0007669"/>
    <property type="project" value="TreeGrafter"/>
</dbReference>
<dbReference type="PROSITE" id="PS00455">
    <property type="entry name" value="AMP_BINDING"/>
    <property type="match status" value="1"/>
</dbReference>
<keyword evidence="2" id="KW-0067">ATP-binding</keyword>
<dbReference type="InterPro" id="IPR020845">
    <property type="entry name" value="AMP-binding_CS"/>
</dbReference>
<dbReference type="EMBL" id="AKIJ01000004">
    <property type="protein sequence ID" value="KFG25670.1"/>
    <property type="molecule type" value="Genomic_DNA"/>
</dbReference>
<dbReference type="Pfam" id="PF00501">
    <property type="entry name" value="AMP-binding"/>
    <property type="match status" value="1"/>
</dbReference>
<dbReference type="GeneID" id="77676622"/>
<reference evidence="4 5" key="1">
    <citation type="journal article" date="2014" name="Genome Announc.">
        <title>Genome Sequence of the Microsporidian Species Nematocida sp1 Strain ERTm6 (ATCC PRA-372).</title>
        <authorList>
            <person name="Bakowski M.A."/>
            <person name="Priest M."/>
            <person name="Young S."/>
            <person name="Cuomo C.A."/>
            <person name="Troemel E.R."/>
        </authorList>
    </citation>
    <scope>NUCLEOTIDE SEQUENCE [LARGE SCALE GENOMIC DNA]</scope>
    <source>
        <strain evidence="4 5">ERTm6</strain>
    </source>
</reference>
<organism evidence="4 5">
    <name type="scientific">Nematocida ausubeli (strain ATCC PRA-371 / ERTm2)</name>
    <name type="common">Nematode killer fungus</name>
    <dbReference type="NCBI Taxonomy" id="1913371"/>
    <lineage>
        <taxon>Eukaryota</taxon>
        <taxon>Fungi</taxon>
        <taxon>Fungi incertae sedis</taxon>
        <taxon>Microsporidia</taxon>
        <taxon>Nematocida</taxon>
    </lineage>
</organism>
<accession>A0A086J0K2</accession>
<keyword evidence="5" id="KW-1185">Reference proteome</keyword>
<evidence type="ECO:0000313" key="5">
    <source>
        <dbReference type="Proteomes" id="UP000054524"/>
    </source>
</evidence>
<keyword evidence="1" id="KW-0547">Nucleotide-binding</keyword>
<protein>
    <recommendedName>
        <fullName evidence="3">AMP-dependent synthetase/ligase domain-containing protein</fullName>
    </recommendedName>
</protein>
<comment type="caution">
    <text evidence="4">The sequence shown here is derived from an EMBL/GenBank/DDBJ whole genome shotgun (WGS) entry which is preliminary data.</text>
</comment>
<feature type="domain" description="AMP-dependent synthetase/ligase" evidence="3">
    <location>
        <begin position="72"/>
        <end position="514"/>
    </location>
</feature>
<dbReference type="GO" id="GO:0004467">
    <property type="term" value="F:long-chain fatty acid-CoA ligase activity"/>
    <property type="evidence" value="ECO:0007669"/>
    <property type="project" value="TreeGrafter"/>
</dbReference>
<dbReference type="RefSeq" id="XP_052904225.1">
    <property type="nucleotide sequence ID" value="XM_053049275.1"/>
</dbReference>
<dbReference type="SUPFAM" id="SSF56801">
    <property type="entry name" value="Acetyl-CoA synthetase-like"/>
    <property type="match status" value="1"/>
</dbReference>
<evidence type="ECO:0000313" key="4">
    <source>
        <dbReference type="EMBL" id="KFG25670.1"/>
    </source>
</evidence>
<dbReference type="AlphaFoldDB" id="A0A086J0K2"/>
<dbReference type="PANTHER" id="PTHR43272">
    <property type="entry name" value="LONG-CHAIN-FATTY-ACID--COA LIGASE"/>
    <property type="match status" value="1"/>
</dbReference>
<dbReference type="HOGENOM" id="CLU_000022_45_4_1"/>
<dbReference type="PANTHER" id="PTHR43272:SF33">
    <property type="entry name" value="AMP-BINDING DOMAIN-CONTAINING PROTEIN-RELATED"/>
    <property type="match status" value="1"/>
</dbReference>
<dbReference type="Proteomes" id="UP000054524">
    <property type="component" value="Unassembled WGS sequence"/>
</dbReference>
<evidence type="ECO:0000259" key="3">
    <source>
        <dbReference type="Pfam" id="PF00501"/>
    </source>
</evidence>
<dbReference type="GO" id="GO:0005524">
    <property type="term" value="F:ATP binding"/>
    <property type="evidence" value="ECO:0007669"/>
    <property type="project" value="UniProtKB-KW"/>
</dbReference>
<dbReference type="Gene3D" id="3.40.50.12780">
    <property type="entry name" value="N-terminal domain of ligase-like"/>
    <property type="match status" value="1"/>
</dbReference>
<evidence type="ECO:0000256" key="2">
    <source>
        <dbReference type="ARBA" id="ARBA00022840"/>
    </source>
</evidence>
<dbReference type="GO" id="GO:0016020">
    <property type="term" value="C:membrane"/>
    <property type="evidence" value="ECO:0007669"/>
    <property type="project" value="TreeGrafter"/>
</dbReference>
<proteinExistence type="predicted"/>
<sequence length="694" mass="78210">MAAQHFRMIKESENTEIEEESVVYTHSYVVKENGGRLIDSAESCKTLFQALHDIAHSHGDLNFLGRINEKEKIEYITYKETHMYAEEVAQFILAHSEMPKEKKPIIGICSENRPEWIITEQATYFYSGINCPIYASFGWSAIKHILNETQMGILFISEKNAEKIATSLHSENKAELSLPKIFVLMDSEISDATVQTLSTFGVDLYYFWDIVDRCKKVSSSSEKVAETAETGERPSGKFKKFTRNAEKYEEMKKLFCSPKPETIATICYTSGTTGAPKGAMLMHKNFISVIGAFILLSKRGIFFDIKAKRRYLSFLPLAHVFERIVESALLLSKCEIIYYRGNPKQLQKDFSISKPHYFVGVPRVFNSVKAAIEMKAKEKGVIANFIFKYALLVCMLCKNRVIRGVFGKTIFKTIRETFGGSILCMLSGSAPLLPETALFFEAIFNCPMFEGYGQTETAAGNITTDIFTVEKGVIGVPFPCNRVKLVSRPEANAFAEKNQGEILMQGHSVFYGYYNQKKLTRDCFYYPHGSRVDGPESAIYNTDGNKWIRTGDIGEITKEGNLKIIGRSKEIFKLSQGEYIIPEKIENLILAAKIKGLEDITIVGDSSCDYVIGICVISSASKEMEKSVSLSIAKEGERLVHAEELIKIELPKKFIFTDSLFTIENGLLTPSGKKIRKKIVSLYNKQIQKLYNTA</sequence>